<keyword evidence="2" id="KW-0812">Transmembrane</keyword>
<dbReference type="AlphaFoldDB" id="A0A5K7YUU4"/>
<dbReference type="InterPro" id="IPR010131">
    <property type="entry name" value="MdtP/NodT-like"/>
</dbReference>
<evidence type="ECO:0000313" key="3">
    <source>
        <dbReference type="EMBL" id="BBO73066.1"/>
    </source>
</evidence>
<gene>
    <name evidence="3" type="ORF">DSCW_04830</name>
</gene>
<feature type="signal peptide" evidence="2">
    <location>
        <begin position="1"/>
        <end position="24"/>
    </location>
</feature>
<dbReference type="Gene3D" id="2.20.200.10">
    <property type="entry name" value="Outer membrane efflux proteins (OEP)"/>
    <property type="match status" value="1"/>
</dbReference>
<proteinExistence type="inferred from homology"/>
<dbReference type="NCBIfam" id="TIGR01845">
    <property type="entry name" value="outer_NodT"/>
    <property type="match status" value="1"/>
</dbReference>
<protein>
    <submittedName>
        <fullName evidence="3">RND transporter</fullName>
    </submittedName>
</protein>
<dbReference type="InterPro" id="IPR003423">
    <property type="entry name" value="OMP_efflux"/>
</dbReference>
<feature type="chain" id="PRO_5024441704" evidence="2">
    <location>
        <begin position="25"/>
        <end position="513"/>
    </location>
</feature>
<keyword evidence="2" id="KW-0732">Signal</keyword>
<dbReference type="KEGG" id="dwd:DSCW_04830"/>
<keyword evidence="2" id="KW-0449">Lipoprotein</keyword>
<name>A0A5K7YUU4_9BACT</name>
<evidence type="ECO:0000256" key="1">
    <source>
        <dbReference type="ARBA" id="ARBA00007613"/>
    </source>
</evidence>
<organism evidence="3 4">
    <name type="scientific">Desulfosarcina widdelii</name>
    <dbReference type="NCBI Taxonomy" id="947919"/>
    <lineage>
        <taxon>Bacteria</taxon>
        <taxon>Pseudomonadati</taxon>
        <taxon>Thermodesulfobacteriota</taxon>
        <taxon>Desulfobacteria</taxon>
        <taxon>Desulfobacterales</taxon>
        <taxon>Desulfosarcinaceae</taxon>
        <taxon>Desulfosarcina</taxon>
    </lineage>
</organism>
<dbReference type="Proteomes" id="UP000427769">
    <property type="component" value="Chromosome"/>
</dbReference>
<evidence type="ECO:0000256" key="2">
    <source>
        <dbReference type="RuleBase" id="RU362097"/>
    </source>
</evidence>
<keyword evidence="4" id="KW-1185">Reference proteome</keyword>
<dbReference type="PROSITE" id="PS51257">
    <property type="entry name" value="PROKAR_LIPOPROTEIN"/>
    <property type="match status" value="1"/>
</dbReference>
<dbReference type="RefSeq" id="WP_170302086.1">
    <property type="nucleotide sequence ID" value="NZ_AP021875.1"/>
</dbReference>
<keyword evidence="2" id="KW-1134">Transmembrane beta strand</keyword>
<dbReference type="Gene3D" id="1.20.1600.10">
    <property type="entry name" value="Outer membrane efflux proteins (OEP)"/>
    <property type="match status" value="1"/>
</dbReference>
<evidence type="ECO:0000313" key="4">
    <source>
        <dbReference type="Proteomes" id="UP000427769"/>
    </source>
</evidence>
<keyword evidence="2" id="KW-0472">Membrane</keyword>
<dbReference type="GO" id="GO:0015562">
    <property type="term" value="F:efflux transmembrane transporter activity"/>
    <property type="evidence" value="ECO:0007669"/>
    <property type="project" value="InterPro"/>
</dbReference>
<keyword evidence="2" id="KW-0564">Palmitate</keyword>
<accession>A0A5K7YUU4</accession>
<comment type="subcellular location">
    <subcellularLocation>
        <location evidence="2">Cell membrane</location>
        <topology evidence="2">Lipid-anchor</topology>
    </subcellularLocation>
</comment>
<dbReference type="GO" id="GO:0005886">
    <property type="term" value="C:plasma membrane"/>
    <property type="evidence" value="ECO:0007669"/>
    <property type="project" value="UniProtKB-SubCell"/>
</dbReference>
<dbReference type="EMBL" id="AP021875">
    <property type="protein sequence ID" value="BBO73066.1"/>
    <property type="molecule type" value="Genomic_DNA"/>
</dbReference>
<dbReference type="Pfam" id="PF02321">
    <property type="entry name" value="OEP"/>
    <property type="match status" value="2"/>
</dbReference>
<reference evidence="3 4" key="1">
    <citation type="submission" date="2019-11" db="EMBL/GenBank/DDBJ databases">
        <title>Comparative genomics of hydrocarbon-degrading Desulfosarcina strains.</title>
        <authorList>
            <person name="Watanabe M."/>
            <person name="Kojima H."/>
            <person name="Fukui M."/>
        </authorList>
    </citation>
    <scope>NUCLEOTIDE SEQUENCE [LARGE SCALE GENOMIC DNA]</scope>
    <source>
        <strain evidence="3 4">PP31</strain>
    </source>
</reference>
<sequence>MKLLNTATCLLGMCMMLGGCVAVGPDFKKPEVNLPERWQEADTSKLPGRTTCREDITIWWTVFNDSVLNSLVEKALNQNLTLQIAGLRIFEARAELGFTTGSLYPQQQRLQAGASRVTSSKNAANTMQIDTNYFDYDVGFDAAWELDFWGRYRRAVEAADASLHASIADYDNAMVALVAEVARTYILIRTLEKRIALARENTEIQQRSLEIAQRRFKGGMVTELDVQQAMALLKNTQALVPRFGKNLQEAMNALSVLLGLPPGELPEELVDSRVIPMAPPQIVVGVPAELLRRRPDIRRAEMLATAQCGLIGVARADLYPHFTLIGSIGLRASKASFTKAGGIDGSNFSDLFSSDSLQLFAGPSICWDIFNYGRLGNRVRVQDARFQQLIVQYQNTVLNAAREVEDAIVGFLRSQDENAFLKSSVQASKRAVDISLLQYREGLVDYQRVLSAQSFLTRQQDQQTSASSLVALNLISLYKALGGGWEIRQEKGFVSKKIKKEMRQRTDWGDMLD</sequence>
<comment type="similarity">
    <text evidence="1 2">Belongs to the outer membrane factor (OMF) (TC 1.B.17) family.</text>
</comment>
<dbReference type="SUPFAM" id="SSF56954">
    <property type="entry name" value="Outer membrane efflux proteins (OEP)"/>
    <property type="match status" value="1"/>
</dbReference>
<dbReference type="PANTHER" id="PTHR30203">
    <property type="entry name" value="OUTER MEMBRANE CATION EFFLUX PROTEIN"/>
    <property type="match status" value="1"/>
</dbReference>